<keyword evidence="6 9" id="KW-1133">Transmembrane helix</keyword>
<dbReference type="Proteomes" id="UP000270296">
    <property type="component" value="Unassembled WGS sequence"/>
</dbReference>
<evidence type="ECO:0000256" key="5">
    <source>
        <dbReference type="ARBA" id="ARBA00022927"/>
    </source>
</evidence>
<keyword evidence="8 9" id="KW-0472">Membrane</keyword>
<sequence length="293" mass="33102">MTAPPDFINTGGFYSQPPPVFEEEHQRYSAARSSSPFTSSSDGYNYGPQEIPTYSKNEPSPAFVQPPYQRSFASNSFGYRPPIPSNAPASSWQNVNLGGEFITEPAVNIARAYGEQLAQQGKEKRWNKEDTRTGSYKSPRHDVNCTDLYIPRKFSPEQLGLLSSTVVAWLVFENIAFVLTRYILAISDAILFFETLAFTGYKYVGMIVSLFLYLLGGRSMYFSSLGYCAFAVTFFLVRTMKVFMLDSINIEDGRKRKIYLLLFIILTQPFIMWWLTSSLIASDVPVEIVSKSL</sequence>
<evidence type="ECO:0000256" key="7">
    <source>
        <dbReference type="ARBA" id="ARBA00023034"/>
    </source>
</evidence>
<evidence type="ECO:0000256" key="10">
    <source>
        <dbReference type="SAM" id="MobiDB-lite"/>
    </source>
</evidence>
<evidence type="ECO:0000313" key="12">
    <source>
        <dbReference type="Proteomes" id="UP000270296"/>
    </source>
</evidence>
<evidence type="ECO:0000256" key="6">
    <source>
        <dbReference type="ARBA" id="ARBA00022989"/>
    </source>
</evidence>
<dbReference type="GO" id="GO:0000139">
    <property type="term" value="C:Golgi membrane"/>
    <property type="evidence" value="ECO:0007669"/>
    <property type="project" value="UniProtKB-SubCell"/>
</dbReference>
<evidence type="ECO:0000256" key="9">
    <source>
        <dbReference type="RuleBase" id="RU368073"/>
    </source>
</evidence>
<evidence type="ECO:0000256" key="8">
    <source>
        <dbReference type="ARBA" id="ARBA00023136"/>
    </source>
</evidence>
<dbReference type="GO" id="GO:0005793">
    <property type="term" value="C:endoplasmic reticulum-Golgi intermediate compartment"/>
    <property type="evidence" value="ECO:0007669"/>
    <property type="project" value="UniProtKB-UniRule"/>
</dbReference>
<dbReference type="AlphaFoldDB" id="A0A183IPQ4"/>
<keyword evidence="4 9" id="KW-0256">Endoplasmic reticulum</keyword>
<keyword evidence="7 9" id="KW-0333">Golgi apparatus</keyword>
<evidence type="ECO:0000256" key="4">
    <source>
        <dbReference type="ARBA" id="ARBA00022824"/>
    </source>
</evidence>
<evidence type="ECO:0000256" key="1">
    <source>
        <dbReference type="ARBA" id="ARBA00009727"/>
    </source>
</evidence>
<comment type="similarity">
    <text evidence="1 9">Belongs to the YIF1 family.</text>
</comment>
<organism evidence="13">
    <name type="scientific">Soboliphyme baturini</name>
    <dbReference type="NCBI Taxonomy" id="241478"/>
    <lineage>
        <taxon>Eukaryota</taxon>
        <taxon>Metazoa</taxon>
        <taxon>Ecdysozoa</taxon>
        <taxon>Nematoda</taxon>
        <taxon>Enoplea</taxon>
        <taxon>Dorylaimia</taxon>
        <taxon>Dioctophymatida</taxon>
        <taxon>Dioctophymatoidea</taxon>
        <taxon>Soboliphymatidae</taxon>
        <taxon>Soboliphyme</taxon>
    </lineage>
</organism>
<feature type="region of interest" description="Disordered" evidence="10">
    <location>
        <begin position="1"/>
        <end position="58"/>
    </location>
</feature>
<evidence type="ECO:0000313" key="11">
    <source>
        <dbReference type="EMBL" id="VDP07715.1"/>
    </source>
</evidence>
<protein>
    <recommendedName>
        <fullName evidence="9">Protein YIF1</fullName>
    </recommendedName>
</protein>
<name>A0A183IPQ4_9BILA</name>
<dbReference type="GO" id="GO:0015031">
    <property type="term" value="P:protein transport"/>
    <property type="evidence" value="ECO:0007669"/>
    <property type="project" value="UniProtKB-KW"/>
</dbReference>
<keyword evidence="12" id="KW-1185">Reference proteome</keyword>
<accession>A0A183IPQ4</accession>
<reference evidence="13" key="1">
    <citation type="submission" date="2016-06" db="UniProtKB">
        <authorList>
            <consortium name="WormBaseParasite"/>
        </authorList>
    </citation>
    <scope>IDENTIFICATION</scope>
</reference>
<evidence type="ECO:0000256" key="3">
    <source>
        <dbReference type="ARBA" id="ARBA00022692"/>
    </source>
</evidence>
<dbReference type="PANTHER" id="PTHR14083">
    <property type="entry name" value="YIP1 INTERACTING FACTOR HOMOLOG YIF1 PROTEIN"/>
    <property type="match status" value="1"/>
</dbReference>
<dbReference type="EMBL" id="UZAM01009106">
    <property type="protein sequence ID" value="VDP07715.1"/>
    <property type="molecule type" value="Genomic_DNA"/>
</dbReference>
<dbReference type="Pfam" id="PF03878">
    <property type="entry name" value="YIF1"/>
    <property type="match status" value="1"/>
</dbReference>
<proteinExistence type="inferred from homology"/>
<dbReference type="GO" id="GO:0005789">
    <property type="term" value="C:endoplasmic reticulum membrane"/>
    <property type="evidence" value="ECO:0007669"/>
    <property type="project" value="UniProtKB-SubCell"/>
</dbReference>
<keyword evidence="2 9" id="KW-0813">Transport</keyword>
<dbReference type="GO" id="GO:0030134">
    <property type="term" value="C:COPII-coated ER to Golgi transport vesicle"/>
    <property type="evidence" value="ECO:0007669"/>
    <property type="project" value="TreeGrafter"/>
</dbReference>
<comment type="subcellular location">
    <subcellularLocation>
        <location evidence="9">Endoplasmic reticulum membrane</location>
        <topology evidence="9">Multi-pass membrane protein</topology>
    </subcellularLocation>
    <subcellularLocation>
        <location evidence="9">Golgi apparatus membrane</location>
        <topology evidence="9">Multi-pass membrane protein</topology>
    </subcellularLocation>
</comment>
<keyword evidence="3 9" id="KW-0812">Transmembrane</keyword>
<feature type="transmembrane region" description="Helical" evidence="9">
    <location>
        <begin position="159"/>
        <end position="179"/>
    </location>
</feature>
<feature type="transmembrane region" description="Helical" evidence="9">
    <location>
        <begin position="191"/>
        <end position="214"/>
    </location>
</feature>
<reference evidence="11 12" key="2">
    <citation type="submission" date="2018-11" db="EMBL/GenBank/DDBJ databases">
        <authorList>
            <consortium name="Pathogen Informatics"/>
        </authorList>
    </citation>
    <scope>NUCLEOTIDE SEQUENCE [LARGE SCALE GENOMIC DNA]</scope>
</reference>
<keyword evidence="5 9" id="KW-0653">Protein transport</keyword>
<evidence type="ECO:0000313" key="13">
    <source>
        <dbReference type="WBParaSite" id="SBAD_0000582301-mRNA-1"/>
    </source>
</evidence>
<feature type="transmembrane region" description="Helical" evidence="9">
    <location>
        <begin position="220"/>
        <end position="237"/>
    </location>
</feature>
<gene>
    <name evidence="11" type="ORF">SBAD_LOCUS5601</name>
</gene>
<dbReference type="GO" id="GO:0006888">
    <property type="term" value="P:endoplasmic reticulum to Golgi vesicle-mediated transport"/>
    <property type="evidence" value="ECO:0007669"/>
    <property type="project" value="UniProtKB-UniRule"/>
</dbReference>
<dbReference type="OrthoDB" id="337750at2759"/>
<comment type="function">
    <text evidence="9">Has a role in transport between endoplasmic reticulum and Golgi.</text>
</comment>
<feature type="compositionally biased region" description="Low complexity" evidence="10">
    <location>
        <begin position="29"/>
        <end position="41"/>
    </location>
</feature>
<feature type="transmembrane region" description="Helical" evidence="9">
    <location>
        <begin position="258"/>
        <end position="276"/>
    </location>
</feature>
<dbReference type="PANTHER" id="PTHR14083:SF0">
    <property type="entry name" value="YIP1D-INTERACTING FACTOR 1, ISOFORM C"/>
    <property type="match status" value="1"/>
</dbReference>
<evidence type="ECO:0000256" key="2">
    <source>
        <dbReference type="ARBA" id="ARBA00022448"/>
    </source>
</evidence>
<dbReference type="WBParaSite" id="SBAD_0000582301-mRNA-1">
    <property type="protein sequence ID" value="SBAD_0000582301-mRNA-1"/>
    <property type="gene ID" value="SBAD_0000582301"/>
</dbReference>
<dbReference type="InterPro" id="IPR005578">
    <property type="entry name" value="Yif1_fam"/>
</dbReference>